<sequence length="166" mass="18474">MLQWRLPGLRAWLAAPEAEDPSWRLVEAYLGTAPVKTAPVKTAPVKVVVFRFYLHFVGKAVMGRLKRHGQRSISAELDLDDDEAATHWSIAKAEFKAFRLANARSLTMKALSFAAFQRWLSGPYRIAFLAAADDVARFKTRLASSVEVRPNRLPPFSAMELASCAA</sequence>
<name>A0A6N7QRM7_9GAMM</name>
<evidence type="ECO:0000313" key="2">
    <source>
        <dbReference type="Proteomes" id="UP000433788"/>
    </source>
</evidence>
<reference evidence="1 2" key="1">
    <citation type="submission" date="2019-11" db="EMBL/GenBank/DDBJ databases">
        <authorList>
            <person name="Zhang X.Y."/>
        </authorList>
    </citation>
    <scope>NUCLEOTIDE SEQUENCE [LARGE SCALE GENOMIC DNA]</scope>
    <source>
        <strain evidence="1 2">C176</strain>
    </source>
</reference>
<protein>
    <submittedName>
        <fullName evidence="1">Uncharacterized protein</fullName>
    </submittedName>
</protein>
<proteinExistence type="predicted"/>
<organism evidence="1 2">
    <name type="scientific">Spiribacter salilacus</name>
    <dbReference type="NCBI Taxonomy" id="2664894"/>
    <lineage>
        <taxon>Bacteria</taxon>
        <taxon>Pseudomonadati</taxon>
        <taxon>Pseudomonadota</taxon>
        <taxon>Gammaproteobacteria</taxon>
        <taxon>Chromatiales</taxon>
        <taxon>Ectothiorhodospiraceae</taxon>
        <taxon>Spiribacter</taxon>
    </lineage>
</organism>
<dbReference type="RefSeq" id="WP_153720135.1">
    <property type="nucleotide sequence ID" value="NZ_WJPP01000005.1"/>
</dbReference>
<gene>
    <name evidence="1" type="ORF">GH984_10335</name>
</gene>
<accession>A0A6N7QRM7</accession>
<keyword evidence="2" id="KW-1185">Reference proteome</keyword>
<dbReference type="Proteomes" id="UP000433788">
    <property type="component" value="Unassembled WGS sequence"/>
</dbReference>
<dbReference type="AlphaFoldDB" id="A0A6N7QRM7"/>
<comment type="caution">
    <text evidence="1">The sequence shown here is derived from an EMBL/GenBank/DDBJ whole genome shotgun (WGS) entry which is preliminary data.</text>
</comment>
<dbReference type="EMBL" id="WJPP01000005">
    <property type="protein sequence ID" value="MRH79096.1"/>
    <property type="molecule type" value="Genomic_DNA"/>
</dbReference>
<evidence type="ECO:0000313" key="1">
    <source>
        <dbReference type="EMBL" id="MRH79096.1"/>
    </source>
</evidence>